<feature type="domain" description="PH" evidence="1">
    <location>
        <begin position="39"/>
        <end position="148"/>
    </location>
</feature>
<proteinExistence type="predicted"/>
<dbReference type="EMBL" id="JAUQUB010000001">
    <property type="protein sequence ID" value="MDO7882018.1"/>
    <property type="molecule type" value="Genomic_DNA"/>
</dbReference>
<comment type="caution">
    <text evidence="2">The sequence shown here is derived from an EMBL/GenBank/DDBJ whole genome shotgun (WGS) entry which is preliminary data.</text>
</comment>
<evidence type="ECO:0000313" key="3">
    <source>
        <dbReference type="Proteomes" id="UP001241072"/>
    </source>
</evidence>
<dbReference type="RefSeq" id="WP_305002404.1">
    <property type="nucleotide sequence ID" value="NZ_JAUQUB010000001.1"/>
</dbReference>
<name>A0ABT9BLY6_9MICO</name>
<sequence length="165" mass="17880">MSREFLLVLVLALLVVLLVLLPVGWFARRRRQGALAAPAEVPASLGASRGSFAGKYVATTASGDPYDRIAVHGLGFRSNVEAAVTDDGVLLARPGEPDTWIPRADLRSLDRATWTIDRVVEPDGLQVVDWMLGSRRVATYLRLDDPTGFDAALTPLIPTTERQAS</sequence>
<dbReference type="InterPro" id="IPR057446">
    <property type="entry name" value="PH_bac"/>
</dbReference>
<evidence type="ECO:0000313" key="2">
    <source>
        <dbReference type="EMBL" id="MDO7882018.1"/>
    </source>
</evidence>
<accession>A0ABT9BLY6</accession>
<dbReference type="Proteomes" id="UP001241072">
    <property type="component" value="Unassembled WGS sequence"/>
</dbReference>
<reference evidence="2 3" key="1">
    <citation type="submission" date="2023-07" db="EMBL/GenBank/DDBJ databases">
        <title>Protaetiibacter sp. nov WY-16 isolated from soil.</title>
        <authorList>
            <person name="Liu B."/>
            <person name="Wan Y."/>
        </authorList>
    </citation>
    <scope>NUCLEOTIDE SEQUENCE [LARGE SCALE GENOMIC DNA]</scope>
    <source>
        <strain evidence="2 3">WY-16</strain>
    </source>
</reference>
<keyword evidence="3" id="KW-1185">Reference proteome</keyword>
<evidence type="ECO:0000259" key="1">
    <source>
        <dbReference type="Pfam" id="PF25362"/>
    </source>
</evidence>
<dbReference type="Pfam" id="PF25362">
    <property type="entry name" value="bPH_11"/>
    <property type="match status" value="1"/>
</dbReference>
<organism evidence="2 3">
    <name type="scientific">Antiquaquibacter soli</name>
    <dbReference type="NCBI Taxonomy" id="3064523"/>
    <lineage>
        <taxon>Bacteria</taxon>
        <taxon>Bacillati</taxon>
        <taxon>Actinomycetota</taxon>
        <taxon>Actinomycetes</taxon>
        <taxon>Micrococcales</taxon>
        <taxon>Microbacteriaceae</taxon>
        <taxon>Antiquaquibacter</taxon>
    </lineage>
</organism>
<protein>
    <recommendedName>
        <fullName evidence="1">PH domain-containing protein</fullName>
    </recommendedName>
</protein>
<gene>
    <name evidence="2" type="ORF">Q5716_07225</name>
</gene>